<gene>
    <name evidence="1" type="ORF">NM208_g6041</name>
</gene>
<proteinExistence type="predicted"/>
<reference evidence="1" key="1">
    <citation type="submission" date="2022-08" db="EMBL/GenBank/DDBJ databases">
        <title>Genome Sequence of Fusarium decemcellulare.</title>
        <authorList>
            <person name="Buettner E."/>
        </authorList>
    </citation>
    <scope>NUCLEOTIDE SEQUENCE</scope>
    <source>
        <strain evidence="1">Babe19</strain>
    </source>
</reference>
<comment type="caution">
    <text evidence="1">The sequence shown here is derived from an EMBL/GenBank/DDBJ whole genome shotgun (WGS) entry which is preliminary data.</text>
</comment>
<organism evidence="1 2">
    <name type="scientific">Fusarium decemcellulare</name>
    <dbReference type="NCBI Taxonomy" id="57161"/>
    <lineage>
        <taxon>Eukaryota</taxon>
        <taxon>Fungi</taxon>
        <taxon>Dikarya</taxon>
        <taxon>Ascomycota</taxon>
        <taxon>Pezizomycotina</taxon>
        <taxon>Sordariomycetes</taxon>
        <taxon>Hypocreomycetidae</taxon>
        <taxon>Hypocreales</taxon>
        <taxon>Nectriaceae</taxon>
        <taxon>Fusarium</taxon>
        <taxon>Fusarium decemcellulare species complex</taxon>
    </lineage>
</organism>
<evidence type="ECO:0000313" key="1">
    <source>
        <dbReference type="EMBL" id="KAJ3538125.1"/>
    </source>
</evidence>
<accession>A0ACC1SEN4</accession>
<dbReference type="Proteomes" id="UP001148629">
    <property type="component" value="Unassembled WGS sequence"/>
</dbReference>
<evidence type="ECO:0000313" key="2">
    <source>
        <dbReference type="Proteomes" id="UP001148629"/>
    </source>
</evidence>
<sequence>MPRMSVNASSSSSIEAAESEDELDRLNRGDAERAERLLSGLLRIPKRVSLADDAFNNLKSKGTYDIATRAKGPSKIRFEKDHHHPRDYFAKPALLMAKTCLIFEVGTERTRKDGAFGDALL</sequence>
<name>A0ACC1SEN4_9HYPO</name>
<keyword evidence="2" id="KW-1185">Reference proteome</keyword>
<dbReference type="EMBL" id="JANRMS010000539">
    <property type="protein sequence ID" value="KAJ3538125.1"/>
    <property type="molecule type" value="Genomic_DNA"/>
</dbReference>
<protein>
    <submittedName>
        <fullName evidence="1">Uncharacterized protein</fullName>
    </submittedName>
</protein>